<keyword evidence="3 9" id="KW-0378">Hydrolase</keyword>
<evidence type="ECO:0000256" key="4">
    <source>
        <dbReference type="ARBA" id="ARBA00022912"/>
    </source>
</evidence>
<feature type="active site" evidence="6">
    <location>
        <position position="36"/>
    </location>
</feature>
<dbReference type="KEGG" id="lri:NCTC12151_02280"/>
<keyword evidence="7" id="KW-0732">Signal</keyword>
<dbReference type="InterPro" id="IPR036196">
    <property type="entry name" value="Ptyr_pPase_sf"/>
</dbReference>
<dbReference type="InterPro" id="IPR023485">
    <property type="entry name" value="Ptyr_pPase"/>
</dbReference>
<gene>
    <name evidence="9" type="primary">ywlE_2</name>
    <name evidence="9" type="ORF">NCTC12151_02280</name>
</gene>
<evidence type="ECO:0000259" key="8">
    <source>
        <dbReference type="SMART" id="SM00226"/>
    </source>
</evidence>
<dbReference type="InterPro" id="IPR050438">
    <property type="entry name" value="LMW_PTPase"/>
</dbReference>
<dbReference type="PANTHER" id="PTHR11717">
    <property type="entry name" value="LOW MOLECULAR WEIGHT PROTEIN TYROSINE PHOSPHATASE"/>
    <property type="match status" value="1"/>
</dbReference>
<dbReference type="RefSeq" id="WP_197708817.1">
    <property type="nucleotide sequence ID" value="NZ_LR698987.1"/>
</dbReference>
<reference evidence="9 10" key="1">
    <citation type="submission" date="2018-06" db="EMBL/GenBank/DDBJ databases">
        <authorList>
            <consortium name="Pathogen Informatics"/>
            <person name="Doyle S."/>
        </authorList>
    </citation>
    <scope>NUCLEOTIDE SEQUENCE [LARGE SCALE GENOMIC DNA]</scope>
    <source>
        <strain evidence="9 10">NCTC12151</strain>
    </source>
</reference>
<proteinExistence type="inferred from homology"/>
<comment type="similarity">
    <text evidence="1">Belongs to the low molecular weight phosphotyrosine protein phosphatase family.</text>
</comment>
<evidence type="ECO:0000256" key="6">
    <source>
        <dbReference type="PIRSR" id="PIRSR617867-1"/>
    </source>
</evidence>
<keyword evidence="4" id="KW-0904">Protein phosphatase</keyword>
<keyword evidence="10" id="KW-1185">Reference proteome</keyword>
<feature type="signal peptide" evidence="7">
    <location>
        <begin position="1"/>
        <end position="21"/>
    </location>
</feature>
<feature type="domain" description="Phosphotyrosine protein phosphatase I" evidence="8">
    <location>
        <begin position="24"/>
        <end position="169"/>
    </location>
</feature>
<organism evidence="9 10">
    <name type="scientific">Leminorella richardii</name>
    <dbReference type="NCBI Taxonomy" id="158841"/>
    <lineage>
        <taxon>Bacteria</taxon>
        <taxon>Pseudomonadati</taxon>
        <taxon>Pseudomonadota</taxon>
        <taxon>Gammaproteobacteria</taxon>
        <taxon>Enterobacterales</taxon>
        <taxon>Budviciaceae</taxon>
        <taxon>Leminorella</taxon>
    </lineage>
</organism>
<dbReference type="Proteomes" id="UP000249005">
    <property type="component" value="Chromosome 1"/>
</dbReference>
<evidence type="ECO:0000313" key="9">
    <source>
        <dbReference type="EMBL" id="SQI41702.1"/>
    </source>
</evidence>
<comment type="catalytic activity">
    <reaction evidence="5">
        <text>O-phospho-L-tyrosyl-[protein] + H2O = L-tyrosyl-[protein] + phosphate</text>
        <dbReference type="Rhea" id="RHEA:10684"/>
        <dbReference type="Rhea" id="RHEA-COMP:10136"/>
        <dbReference type="Rhea" id="RHEA-COMP:20101"/>
        <dbReference type="ChEBI" id="CHEBI:15377"/>
        <dbReference type="ChEBI" id="CHEBI:43474"/>
        <dbReference type="ChEBI" id="CHEBI:46858"/>
        <dbReference type="ChEBI" id="CHEBI:61978"/>
        <dbReference type="EC" id="3.1.3.48"/>
    </reaction>
</comment>
<feature type="active site" description="Nucleophile" evidence="6">
    <location>
        <position position="30"/>
    </location>
</feature>
<dbReference type="EMBL" id="LS483470">
    <property type="protein sequence ID" value="SQI41702.1"/>
    <property type="molecule type" value="Genomic_DNA"/>
</dbReference>
<evidence type="ECO:0000256" key="3">
    <source>
        <dbReference type="ARBA" id="ARBA00022801"/>
    </source>
</evidence>
<dbReference type="AlphaFoldDB" id="A0A2X4V4K5"/>
<feature type="active site" description="Proton donor" evidence="6">
    <location>
        <position position="143"/>
    </location>
</feature>
<name>A0A2X4V4K5_9GAMM</name>
<dbReference type="PRINTS" id="PR00719">
    <property type="entry name" value="LMWPTPASE"/>
</dbReference>
<accession>A0A2X4V4K5</accession>
<evidence type="ECO:0000256" key="7">
    <source>
        <dbReference type="SAM" id="SignalP"/>
    </source>
</evidence>
<protein>
    <recommendedName>
        <fullName evidence="2">protein-tyrosine-phosphatase</fullName>
        <ecNumber evidence="2">3.1.3.48</ecNumber>
    </recommendedName>
</protein>
<dbReference type="SMART" id="SM00226">
    <property type="entry name" value="LMWPc"/>
    <property type="match status" value="1"/>
</dbReference>
<dbReference type="Pfam" id="PF01451">
    <property type="entry name" value="LMWPc"/>
    <property type="match status" value="1"/>
</dbReference>
<evidence type="ECO:0000256" key="1">
    <source>
        <dbReference type="ARBA" id="ARBA00011063"/>
    </source>
</evidence>
<sequence>MKLNHLMIAGALSLFSMVASAAEPLVTFVCTGNTGRSPMAEALASDLIKKENLNILVQSRGVNVDPKETTPEKGTETVLKERGIDISHHKATQLSQADIDKSTLLLTMTQGHKDKILANFPAAKDKVYTLAEFAANKQEDLSDPYGKPLEAYRTVEKQLDELLPLALKKVAQK</sequence>
<evidence type="ECO:0000256" key="2">
    <source>
        <dbReference type="ARBA" id="ARBA00013064"/>
    </source>
</evidence>
<dbReference type="PANTHER" id="PTHR11717:SF31">
    <property type="entry name" value="LOW MOLECULAR WEIGHT PROTEIN-TYROSINE-PHOSPHATASE ETP-RELATED"/>
    <property type="match status" value="1"/>
</dbReference>
<dbReference type="CDD" id="cd16344">
    <property type="entry name" value="LMWPAP"/>
    <property type="match status" value="1"/>
</dbReference>
<dbReference type="Gene3D" id="3.40.50.2300">
    <property type="match status" value="1"/>
</dbReference>
<dbReference type="InterPro" id="IPR017867">
    <property type="entry name" value="Tyr_phospatase_low_mol_wt"/>
</dbReference>
<evidence type="ECO:0000256" key="5">
    <source>
        <dbReference type="ARBA" id="ARBA00051722"/>
    </source>
</evidence>
<feature type="chain" id="PRO_5015975536" description="protein-tyrosine-phosphatase" evidence="7">
    <location>
        <begin position="22"/>
        <end position="173"/>
    </location>
</feature>
<evidence type="ECO:0000313" key="10">
    <source>
        <dbReference type="Proteomes" id="UP000249005"/>
    </source>
</evidence>
<dbReference type="SUPFAM" id="SSF52788">
    <property type="entry name" value="Phosphotyrosine protein phosphatases I"/>
    <property type="match status" value="1"/>
</dbReference>
<dbReference type="GO" id="GO:0004725">
    <property type="term" value="F:protein tyrosine phosphatase activity"/>
    <property type="evidence" value="ECO:0007669"/>
    <property type="project" value="UniProtKB-EC"/>
</dbReference>
<dbReference type="EC" id="3.1.3.48" evidence="2"/>